<protein>
    <recommendedName>
        <fullName evidence="4">Protein LNK2</fullName>
    </recommendedName>
</protein>
<dbReference type="EMBL" id="BPVZ01000012">
    <property type="protein sequence ID" value="GKU98278.1"/>
    <property type="molecule type" value="Genomic_DNA"/>
</dbReference>
<proteinExistence type="predicted"/>
<feature type="region of interest" description="Disordered" evidence="1">
    <location>
        <begin position="259"/>
        <end position="294"/>
    </location>
</feature>
<dbReference type="GO" id="GO:0006355">
    <property type="term" value="P:regulation of DNA-templated transcription"/>
    <property type="evidence" value="ECO:0007669"/>
    <property type="project" value="InterPro"/>
</dbReference>
<accession>A0AAV5IK50</accession>
<feature type="compositionally biased region" description="Polar residues" evidence="1">
    <location>
        <begin position="675"/>
        <end position="689"/>
    </location>
</feature>
<dbReference type="GO" id="GO:0007623">
    <property type="term" value="P:circadian rhythm"/>
    <property type="evidence" value="ECO:0007669"/>
    <property type="project" value="InterPro"/>
</dbReference>
<dbReference type="PANTHER" id="PTHR33334">
    <property type="entry name" value="PROTEIN LNK1"/>
    <property type="match status" value="1"/>
</dbReference>
<keyword evidence="3" id="KW-1185">Reference proteome</keyword>
<reference evidence="2 3" key="1">
    <citation type="journal article" date="2021" name="Commun. Biol.">
        <title>The genome of Shorea leprosula (Dipterocarpaceae) highlights the ecological relevance of drought in aseasonal tropical rainforests.</title>
        <authorList>
            <person name="Ng K.K.S."/>
            <person name="Kobayashi M.J."/>
            <person name="Fawcett J.A."/>
            <person name="Hatakeyama M."/>
            <person name="Paape T."/>
            <person name="Ng C.H."/>
            <person name="Ang C.C."/>
            <person name="Tnah L.H."/>
            <person name="Lee C.T."/>
            <person name="Nishiyama T."/>
            <person name="Sese J."/>
            <person name="O'Brien M.J."/>
            <person name="Copetti D."/>
            <person name="Mohd Noor M.I."/>
            <person name="Ong R.C."/>
            <person name="Putra M."/>
            <person name="Sireger I.Z."/>
            <person name="Indrioko S."/>
            <person name="Kosugi Y."/>
            <person name="Izuno A."/>
            <person name="Isagi Y."/>
            <person name="Lee S.L."/>
            <person name="Shimizu K.K."/>
        </authorList>
    </citation>
    <scope>NUCLEOTIDE SEQUENCE [LARGE SCALE GENOMIC DNA]</scope>
    <source>
        <strain evidence="2">214</strain>
    </source>
</reference>
<evidence type="ECO:0000313" key="3">
    <source>
        <dbReference type="Proteomes" id="UP001054252"/>
    </source>
</evidence>
<feature type="region of interest" description="Disordered" evidence="1">
    <location>
        <begin position="481"/>
        <end position="516"/>
    </location>
</feature>
<gene>
    <name evidence="2" type="ORF">SLEP1_g11301</name>
</gene>
<feature type="compositionally biased region" description="Polar residues" evidence="1">
    <location>
        <begin position="260"/>
        <end position="269"/>
    </location>
</feature>
<comment type="caution">
    <text evidence="2">The sequence shown here is derived from an EMBL/GenBank/DDBJ whole genome shotgun (WGS) entry which is preliminary data.</text>
</comment>
<dbReference type="PANTHER" id="PTHR33334:SF5">
    <property type="entry name" value="PROTEIN LNK2"/>
    <property type="match status" value="1"/>
</dbReference>
<feature type="compositionally biased region" description="Basic and acidic residues" evidence="1">
    <location>
        <begin position="128"/>
        <end position="146"/>
    </location>
</feature>
<dbReference type="AlphaFoldDB" id="A0AAV5IK50"/>
<evidence type="ECO:0008006" key="4">
    <source>
        <dbReference type="Google" id="ProtNLM"/>
    </source>
</evidence>
<name>A0AAV5IK50_9ROSI</name>
<evidence type="ECO:0000256" key="1">
    <source>
        <dbReference type="SAM" id="MobiDB-lite"/>
    </source>
</evidence>
<evidence type="ECO:0000313" key="2">
    <source>
        <dbReference type="EMBL" id="GKU98278.1"/>
    </source>
</evidence>
<dbReference type="InterPro" id="IPR039928">
    <property type="entry name" value="LNK"/>
</dbReference>
<sequence length="704" mass="77633">MFDWNDEELTNIIWDEAGESDDHIVPFQEGSEDYRNKKEWSQETANIKPSEQKTRGAKLGVHGGKLESGSNLNIDGGISTPGIGVGSWPDLSLSNVPKTDQDSLGTEVSNNLAEITKYSSTSGAETGGLDKDPEFFQDPHEGKEQGDLVDYSWANIGSFDDLDRFFSNGDPIFGNVNLGTAEELWSSSKDVTNSPAKAFPATADSSSLGLGALRSIPGNFQIKTEYEQQDNQSFTLAYGKIDEPAPYSLQNLESPADKNVSIQKEQTGAETGGKGPTSKSDPAAENLTTSNELADNEFGQKKLWKFRKGSDEIVEGNMLQDFYNTWPPSGNLLGQYEDQMESFMVNSSPSPFVRPQKQLQGTDSLQFQQISTPFVVPSGYRNLRTPYPVMTVLSSIQPGEFKQQPVVSSYDAPPAKANAVNRSAKAPAKPLTMTPQEKIEKLRRRQQMQALLAIQKQQKQFSHQVSCTDHSISQKYAEENQTPHVEGNEVDDLSTLPSLDPLSPMEQDDSNTTSVAIDDYSVEETLLYRLEDIISKLDIRIRLCMRDSLFRLAQSAMQRHYSIDTSRTNKGSRDENEVAIEETKNHNRMSGTETETNPIDRTVAHLLFHRPLELSGKHPEMPESPASTKFSSEHKTVGFMNYPMGGMPESSKPIITLKGPQNPCSLVDPQPADQFENSPCIDTSENASNFGPAEGGIAEVEASQ</sequence>
<feature type="region of interest" description="Disordered" evidence="1">
    <location>
        <begin position="117"/>
        <end position="146"/>
    </location>
</feature>
<feature type="region of interest" description="Disordered" evidence="1">
    <location>
        <begin position="659"/>
        <end position="704"/>
    </location>
</feature>
<dbReference type="Proteomes" id="UP001054252">
    <property type="component" value="Unassembled WGS sequence"/>
</dbReference>
<feature type="compositionally biased region" description="Low complexity" evidence="1">
    <location>
        <begin position="493"/>
        <end position="504"/>
    </location>
</feature>
<organism evidence="2 3">
    <name type="scientific">Rubroshorea leprosula</name>
    <dbReference type="NCBI Taxonomy" id="152421"/>
    <lineage>
        <taxon>Eukaryota</taxon>
        <taxon>Viridiplantae</taxon>
        <taxon>Streptophyta</taxon>
        <taxon>Embryophyta</taxon>
        <taxon>Tracheophyta</taxon>
        <taxon>Spermatophyta</taxon>
        <taxon>Magnoliopsida</taxon>
        <taxon>eudicotyledons</taxon>
        <taxon>Gunneridae</taxon>
        <taxon>Pentapetalae</taxon>
        <taxon>rosids</taxon>
        <taxon>malvids</taxon>
        <taxon>Malvales</taxon>
        <taxon>Dipterocarpaceae</taxon>
        <taxon>Rubroshorea</taxon>
    </lineage>
</organism>
<feature type="region of interest" description="Disordered" evidence="1">
    <location>
        <begin position="42"/>
        <end position="73"/>
    </location>
</feature>